<dbReference type="InterPro" id="IPR051198">
    <property type="entry name" value="BchE-like"/>
</dbReference>
<dbReference type="Pfam" id="PF04055">
    <property type="entry name" value="Radical_SAM"/>
    <property type="match status" value="1"/>
</dbReference>
<dbReference type="NCBIfam" id="TIGR03471">
    <property type="entry name" value="HpnJ"/>
    <property type="match status" value="1"/>
</dbReference>
<keyword evidence="8" id="KW-1185">Reference proteome</keyword>
<dbReference type="InterPro" id="IPR017834">
    <property type="entry name" value="Hopanoid_synth-assoc_rSAM_HpnJ"/>
</dbReference>
<reference evidence="7 8" key="1">
    <citation type="submission" date="2019-07" db="EMBL/GenBank/DDBJ databases">
        <title>Whole genome shotgun sequence of Novosphingobium sediminis NBRC 106119.</title>
        <authorList>
            <person name="Hosoyama A."/>
            <person name="Uohara A."/>
            <person name="Ohji S."/>
            <person name="Ichikawa N."/>
        </authorList>
    </citation>
    <scope>NUCLEOTIDE SEQUENCE [LARGE SCALE GENOMIC DNA]</scope>
    <source>
        <strain evidence="7 8">NBRC 106119</strain>
    </source>
</reference>
<dbReference type="AlphaFoldDB" id="A0A512APF2"/>
<dbReference type="InterPro" id="IPR058240">
    <property type="entry name" value="rSAM_sf"/>
</dbReference>
<dbReference type="RefSeq" id="WP_147160885.1">
    <property type="nucleotide sequence ID" value="NZ_BJYR01000023.1"/>
</dbReference>
<evidence type="ECO:0000259" key="6">
    <source>
        <dbReference type="PROSITE" id="PS51918"/>
    </source>
</evidence>
<dbReference type="SUPFAM" id="SSF102114">
    <property type="entry name" value="Radical SAM enzymes"/>
    <property type="match status" value="1"/>
</dbReference>
<dbReference type="GO" id="GO:0003824">
    <property type="term" value="F:catalytic activity"/>
    <property type="evidence" value="ECO:0007669"/>
    <property type="project" value="InterPro"/>
</dbReference>
<dbReference type="SMART" id="SM00729">
    <property type="entry name" value="Elp3"/>
    <property type="match status" value="1"/>
</dbReference>
<keyword evidence="5" id="KW-0411">Iron-sulfur</keyword>
<organism evidence="7 8">
    <name type="scientific">Novosphingobium sediminis</name>
    <dbReference type="NCBI Taxonomy" id="707214"/>
    <lineage>
        <taxon>Bacteria</taxon>
        <taxon>Pseudomonadati</taxon>
        <taxon>Pseudomonadota</taxon>
        <taxon>Alphaproteobacteria</taxon>
        <taxon>Sphingomonadales</taxon>
        <taxon>Sphingomonadaceae</taxon>
        <taxon>Novosphingobium</taxon>
    </lineage>
</organism>
<protein>
    <submittedName>
        <fullName evidence="7">Hopanoid biosynthesis associated radical SAM protein HpnJ</fullName>
    </submittedName>
</protein>
<dbReference type="PANTHER" id="PTHR43409:SF16">
    <property type="entry name" value="SLR0320 PROTEIN"/>
    <property type="match status" value="1"/>
</dbReference>
<dbReference type="PANTHER" id="PTHR43409">
    <property type="entry name" value="ANAEROBIC MAGNESIUM-PROTOPORPHYRIN IX MONOMETHYL ESTER CYCLASE-RELATED"/>
    <property type="match status" value="1"/>
</dbReference>
<sequence>MMRTLFLQAPSFDGYDGGAGARYQMKREVKSFWYPTWLAQPAAMVEGSKLIDAPAHDLSWEDIAHEFDERDLVILHTSTPSFGQDIRTAALIKERNPKIVIGFVGAKVAVEPDKSLAASPHIDFVAREEYDFTIVEIAEGRPLREVDGITWRDADGSFVRNKDRAQIEDMDVLPMVSPIYRRDLDLSKYYGGYQRHPYISFYTGRGCKSRCTFCLWPQTISGHRYRHRTVPKVIEEVQYILKEMPEVKEIFFDDDTLADAHDFVVELSGELAKLGFGKPGFPVTWGCNAKANVPYNVLKAMKEGGCRVLLVGYESGNQQILHNIKKGLLTKVARQFTKDAHSLGLTIHGTFILGLPGETLETIEETIRYAIELNPHTIQVSLAAPYPGTFLYKQATENGWFDGSDHLLTDDGNQIAQLSYPHLSSKVIFDKVEEFYKRFYFRPRKIGAIVGEMIRDWDMMKRRLREGVEFFDFLRRRKEAA</sequence>
<dbReference type="Gene3D" id="3.80.30.20">
    <property type="entry name" value="tm_1862 like domain"/>
    <property type="match status" value="1"/>
</dbReference>
<keyword evidence="4" id="KW-0408">Iron</keyword>
<dbReference type="EMBL" id="BJYR01000023">
    <property type="protein sequence ID" value="GEO01580.1"/>
    <property type="molecule type" value="Genomic_DNA"/>
</dbReference>
<evidence type="ECO:0000256" key="2">
    <source>
        <dbReference type="ARBA" id="ARBA00022691"/>
    </source>
</evidence>
<keyword evidence="3" id="KW-0479">Metal-binding</keyword>
<proteinExistence type="predicted"/>
<comment type="caution">
    <text evidence="7">The sequence shown here is derived from an EMBL/GenBank/DDBJ whole genome shotgun (WGS) entry which is preliminary data.</text>
</comment>
<dbReference type="PROSITE" id="PS51918">
    <property type="entry name" value="RADICAL_SAM"/>
    <property type="match status" value="1"/>
</dbReference>
<dbReference type="GO" id="GO:0051539">
    <property type="term" value="F:4 iron, 4 sulfur cluster binding"/>
    <property type="evidence" value="ECO:0007669"/>
    <property type="project" value="UniProtKB-KW"/>
</dbReference>
<dbReference type="InterPro" id="IPR034466">
    <property type="entry name" value="Methyltransferase_Class_B"/>
</dbReference>
<evidence type="ECO:0000256" key="1">
    <source>
        <dbReference type="ARBA" id="ARBA00001966"/>
    </source>
</evidence>
<dbReference type="InterPro" id="IPR023404">
    <property type="entry name" value="rSAM_horseshoe"/>
</dbReference>
<feature type="domain" description="Radical SAM core" evidence="6">
    <location>
        <begin position="191"/>
        <end position="442"/>
    </location>
</feature>
<dbReference type="SFLD" id="SFLDG01082">
    <property type="entry name" value="B12-binding_domain_containing"/>
    <property type="match status" value="1"/>
</dbReference>
<evidence type="ECO:0000256" key="4">
    <source>
        <dbReference type="ARBA" id="ARBA00023004"/>
    </source>
</evidence>
<dbReference type="SFLD" id="SFLDS00029">
    <property type="entry name" value="Radical_SAM"/>
    <property type="match status" value="1"/>
</dbReference>
<dbReference type="InterPro" id="IPR007197">
    <property type="entry name" value="rSAM"/>
</dbReference>
<dbReference type="SFLD" id="SFLDG01123">
    <property type="entry name" value="methyltransferase_(Class_B)"/>
    <property type="match status" value="1"/>
</dbReference>
<dbReference type="Gene3D" id="3.40.50.280">
    <property type="entry name" value="Cobalamin-binding domain"/>
    <property type="match status" value="1"/>
</dbReference>
<evidence type="ECO:0000313" key="7">
    <source>
        <dbReference type="EMBL" id="GEO01580.1"/>
    </source>
</evidence>
<dbReference type="GO" id="GO:0005829">
    <property type="term" value="C:cytosol"/>
    <property type="evidence" value="ECO:0007669"/>
    <property type="project" value="TreeGrafter"/>
</dbReference>
<name>A0A512APF2_9SPHN</name>
<evidence type="ECO:0000256" key="5">
    <source>
        <dbReference type="ARBA" id="ARBA00023014"/>
    </source>
</evidence>
<gene>
    <name evidence="7" type="ORF">NSE01_34120</name>
</gene>
<dbReference type="GO" id="GO:0046872">
    <property type="term" value="F:metal ion binding"/>
    <property type="evidence" value="ECO:0007669"/>
    <property type="project" value="UniProtKB-KW"/>
</dbReference>
<evidence type="ECO:0000313" key="8">
    <source>
        <dbReference type="Proteomes" id="UP000321464"/>
    </source>
</evidence>
<dbReference type="OrthoDB" id="9801424at2"/>
<keyword evidence="2" id="KW-0949">S-adenosyl-L-methionine</keyword>
<dbReference type="SFLD" id="SFLDF00404">
    <property type="entry name" value="hopanetetrol_cyclitol_ether_sy"/>
    <property type="match status" value="1"/>
</dbReference>
<accession>A0A512APF2</accession>
<comment type="cofactor">
    <cofactor evidence="1">
        <name>[4Fe-4S] cluster</name>
        <dbReference type="ChEBI" id="CHEBI:49883"/>
    </cofactor>
</comment>
<evidence type="ECO:0000256" key="3">
    <source>
        <dbReference type="ARBA" id="ARBA00022723"/>
    </source>
</evidence>
<dbReference type="CDD" id="cd01335">
    <property type="entry name" value="Radical_SAM"/>
    <property type="match status" value="1"/>
</dbReference>
<dbReference type="Proteomes" id="UP000321464">
    <property type="component" value="Unassembled WGS sequence"/>
</dbReference>
<dbReference type="InterPro" id="IPR006638">
    <property type="entry name" value="Elp3/MiaA/NifB-like_rSAM"/>
</dbReference>